<comment type="caution">
    <text evidence="1">The sequence shown here is derived from an EMBL/GenBank/DDBJ whole genome shotgun (WGS) entry which is preliminary data.</text>
</comment>
<gene>
    <name evidence="1" type="ORF">CEV33_2934</name>
</gene>
<reference evidence="1 2" key="1">
    <citation type="submission" date="2017-07" db="EMBL/GenBank/DDBJ databases">
        <title>Phylogenetic study on the rhizospheric bacterium Ochrobactrum sp. A44.</title>
        <authorList>
            <person name="Krzyzanowska D.M."/>
            <person name="Ossowicki A."/>
            <person name="Rajewska M."/>
            <person name="Maciag T."/>
            <person name="Kaczynski Z."/>
            <person name="Czerwicka M."/>
            <person name="Jafra S."/>
        </authorList>
    </citation>
    <scope>NUCLEOTIDE SEQUENCE [LARGE SCALE GENOMIC DNA]</scope>
    <source>
        <strain evidence="1 2">OgA9a</strain>
    </source>
</reference>
<protein>
    <submittedName>
        <fullName evidence="1">Uncharacterized protein</fullName>
    </submittedName>
</protein>
<dbReference type="RefSeq" id="WP_094542028.1">
    <property type="nucleotide sequence ID" value="NZ_JBHEER010000001.1"/>
</dbReference>
<keyword evidence="2" id="KW-1185">Reference proteome</keyword>
<proteinExistence type="predicted"/>
<dbReference type="EMBL" id="NNRL01000164">
    <property type="protein sequence ID" value="OYR09205.1"/>
    <property type="molecule type" value="Genomic_DNA"/>
</dbReference>
<evidence type="ECO:0000313" key="1">
    <source>
        <dbReference type="EMBL" id="OYR09205.1"/>
    </source>
</evidence>
<dbReference type="Proteomes" id="UP000216478">
    <property type="component" value="Unassembled WGS sequence"/>
</dbReference>
<organism evidence="1 2">
    <name type="scientific">Brucella grignonensis</name>
    <dbReference type="NCBI Taxonomy" id="94627"/>
    <lineage>
        <taxon>Bacteria</taxon>
        <taxon>Pseudomonadati</taxon>
        <taxon>Pseudomonadota</taxon>
        <taxon>Alphaproteobacteria</taxon>
        <taxon>Hyphomicrobiales</taxon>
        <taxon>Brucellaceae</taxon>
        <taxon>Brucella/Ochrobactrum group</taxon>
        <taxon>Brucella</taxon>
    </lineage>
</organism>
<name>A0A256F2Y4_9HYPH</name>
<evidence type="ECO:0000313" key="2">
    <source>
        <dbReference type="Proteomes" id="UP000216478"/>
    </source>
</evidence>
<accession>A0A256F2Y4</accession>
<sequence length="74" mass="7811">MNTPSTIEHHTAEVVGHLVDVNDLVEAISSLSACIAADPGISRASQNAAASIVALCQRIDIALVKLCELEETRQ</sequence>
<dbReference type="AlphaFoldDB" id="A0A256F2Y4"/>